<organism evidence="2 3">
    <name type="scientific">Occultella aeris</name>
    <dbReference type="NCBI Taxonomy" id="2761496"/>
    <lineage>
        <taxon>Bacteria</taxon>
        <taxon>Bacillati</taxon>
        <taxon>Actinomycetota</taxon>
        <taxon>Actinomycetes</taxon>
        <taxon>Micrococcales</taxon>
        <taxon>Ruaniaceae</taxon>
        <taxon>Occultella</taxon>
    </lineage>
</organism>
<comment type="caution">
    <text evidence="2">The sequence shown here is derived from an EMBL/GenBank/DDBJ whole genome shotgun (WGS) entry which is preliminary data.</text>
</comment>
<evidence type="ECO:0000313" key="3">
    <source>
        <dbReference type="Proteomes" id="UP000419743"/>
    </source>
</evidence>
<dbReference type="Gene3D" id="3.90.1200.10">
    <property type="match status" value="1"/>
</dbReference>
<keyword evidence="2" id="KW-0808">Transferase</keyword>
<evidence type="ECO:0000313" key="2">
    <source>
        <dbReference type="EMBL" id="VZO35074.1"/>
    </source>
</evidence>
<dbReference type="InterPro" id="IPR011009">
    <property type="entry name" value="Kinase-like_dom_sf"/>
</dbReference>
<dbReference type="Pfam" id="PF01636">
    <property type="entry name" value="APH"/>
    <property type="match status" value="1"/>
</dbReference>
<dbReference type="AlphaFoldDB" id="A0A7M4DDW0"/>
<evidence type="ECO:0000259" key="1">
    <source>
        <dbReference type="Pfam" id="PF01636"/>
    </source>
</evidence>
<feature type="domain" description="Aminoglycoside phosphotransferase" evidence="1">
    <location>
        <begin position="17"/>
        <end position="118"/>
    </location>
</feature>
<dbReference type="RefSeq" id="WP_197522219.1">
    <property type="nucleotide sequence ID" value="NZ_CACRYJ010000006.1"/>
</dbReference>
<protein>
    <submittedName>
        <fullName evidence="2">Phosphotransferase enzyme family protein</fullName>
    </submittedName>
</protein>
<dbReference type="InterPro" id="IPR002575">
    <property type="entry name" value="Aminoglycoside_PTrfase"/>
</dbReference>
<dbReference type="Proteomes" id="UP000419743">
    <property type="component" value="Unassembled WGS sequence"/>
</dbReference>
<accession>A0A7M4DDW0</accession>
<dbReference type="SUPFAM" id="SSF56112">
    <property type="entry name" value="Protein kinase-like (PK-like)"/>
    <property type="match status" value="1"/>
</dbReference>
<keyword evidence="3" id="KW-1185">Reference proteome</keyword>
<reference evidence="2 3" key="1">
    <citation type="submission" date="2019-11" db="EMBL/GenBank/DDBJ databases">
        <authorList>
            <person name="Criscuolo A."/>
        </authorList>
    </citation>
    <scope>NUCLEOTIDE SEQUENCE [LARGE SCALE GENOMIC DNA]</scope>
    <source>
        <strain evidence="2">CIP111667</strain>
    </source>
</reference>
<sequence>MARFRPVPNAPWLAQNQLAQRIAATDLSWEDVDADPRLADLWEHREELLAELATLPSTVVHGDYSTGNLRAADPDTTVAVDWATFGIGPVGADLSALTLSTGVWLLDDYLTGIENAFATGSIRRGYEIALTLTHASRVHWALGQQRPVDPSLTELVLGRTGR</sequence>
<gene>
    <name evidence="2" type="ORF">HALOF300_00299</name>
</gene>
<proteinExistence type="predicted"/>
<dbReference type="EMBL" id="CACRYJ010000006">
    <property type="protein sequence ID" value="VZO35074.1"/>
    <property type="molecule type" value="Genomic_DNA"/>
</dbReference>
<name>A0A7M4DDW0_9MICO</name>
<dbReference type="GO" id="GO:0016740">
    <property type="term" value="F:transferase activity"/>
    <property type="evidence" value="ECO:0007669"/>
    <property type="project" value="UniProtKB-KW"/>
</dbReference>